<dbReference type="Proteomes" id="UP000432350">
    <property type="component" value="Unassembled WGS sequence"/>
</dbReference>
<name>A0A654ACQ8_SPHMU</name>
<evidence type="ECO:0008006" key="3">
    <source>
        <dbReference type="Google" id="ProtNLM"/>
    </source>
</evidence>
<gene>
    <name evidence="1" type="ORF">SPHINGO8BC_150329</name>
</gene>
<evidence type="ECO:0000313" key="1">
    <source>
        <dbReference type="EMBL" id="VXC65377.1"/>
    </source>
</evidence>
<dbReference type="EMBL" id="CABWMV010000007">
    <property type="protein sequence ID" value="VXC65377.1"/>
    <property type="molecule type" value="Genomic_DNA"/>
</dbReference>
<evidence type="ECO:0000313" key="2">
    <source>
        <dbReference type="Proteomes" id="UP000432350"/>
    </source>
</evidence>
<reference evidence="1 2" key="1">
    <citation type="submission" date="2019-10" db="EMBL/GenBank/DDBJ databases">
        <authorList>
            <person name="Karimi E."/>
        </authorList>
    </citation>
    <scope>NUCLEOTIDE SEQUENCE [LARGE SCALE GENOMIC DNA]</scope>
    <source>
        <strain evidence="1 2">Sphingobacterium sp. 8BC</strain>
    </source>
</reference>
<proteinExistence type="predicted"/>
<organism evidence="1 2">
    <name type="scientific">Sphingobacterium multivorum</name>
    <dbReference type="NCBI Taxonomy" id="28454"/>
    <lineage>
        <taxon>Bacteria</taxon>
        <taxon>Pseudomonadati</taxon>
        <taxon>Bacteroidota</taxon>
        <taxon>Sphingobacteriia</taxon>
        <taxon>Sphingobacteriales</taxon>
        <taxon>Sphingobacteriaceae</taxon>
        <taxon>Sphingobacterium</taxon>
    </lineage>
</organism>
<accession>A0A654ACQ8</accession>
<dbReference type="AlphaFoldDB" id="A0A654ACQ8"/>
<protein>
    <recommendedName>
        <fullName evidence="3">Crp/Fnr family transcriptional regulator</fullName>
    </recommendedName>
</protein>
<sequence>MHQLKNSPQKRYEDFVSNYPNIYNRIPLYMIASYLGISRKTLTRVRGGK</sequence>